<reference evidence="2 3" key="1">
    <citation type="submission" date="2019-09" db="EMBL/GenBank/DDBJ databases">
        <title>A chromosome-level genome assembly of the Chinese tupelo Nyssa sinensis.</title>
        <authorList>
            <person name="Yang X."/>
            <person name="Kang M."/>
            <person name="Yang Y."/>
            <person name="Xiong H."/>
            <person name="Wang M."/>
            <person name="Zhang Z."/>
            <person name="Wang Z."/>
            <person name="Wu H."/>
            <person name="Ma T."/>
            <person name="Liu J."/>
            <person name="Xi Z."/>
        </authorList>
    </citation>
    <scope>NUCLEOTIDE SEQUENCE [LARGE SCALE GENOMIC DNA]</scope>
    <source>
        <strain evidence="2">J267</strain>
        <tissue evidence="2">Leaf</tissue>
    </source>
</reference>
<gene>
    <name evidence="2" type="ORF">F0562_006832</name>
</gene>
<dbReference type="PANTHER" id="PTHR33872">
    <property type="entry name" value="DNA POLYMERASE EPSILON CATALYTIC SUBUNIT A"/>
    <property type="match status" value="1"/>
</dbReference>
<accession>A0A5J5AQG6</accession>
<keyword evidence="3" id="KW-1185">Reference proteome</keyword>
<evidence type="ECO:0000313" key="2">
    <source>
        <dbReference type="EMBL" id="KAA8532026.1"/>
    </source>
</evidence>
<dbReference type="EMBL" id="CM018043">
    <property type="protein sequence ID" value="KAA8532026.1"/>
    <property type="molecule type" value="Genomic_DNA"/>
</dbReference>
<feature type="compositionally biased region" description="Pro residues" evidence="1">
    <location>
        <begin position="20"/>
        <end position="29"/>
    </location>
</feature>
<dbReference type="PANTHER" id="PTHR33872:SF7">
    <property type="entry name" value="OSJNBA0084K11.10-LIKE PROTEIN"/>
    <property type="match status" value="1"/>
</dbReference>
<organism evidence="2 3">
    <name type="scientific">Nyssa sinensis</name>
    <dbReference type="NCBI Taxonomy" id="561372"/>
    <lineage>
        <taxon>Eukaryota</taxon>
        <taxon>Viridiplantae</taxon>
        <taxon>Streptophyta</taxon>
        <taxon>Embryophyta</taxon>
        <taxon>Tracheophyta</taxon>
        <taxon>Spermatophyta</taxon>
        <taxon>Magnoliopsida</taxon>
        <taxon>eudicotyledons</taxon>
        <taxon>Gunneridae</taxon>
        <taxon>Pentapetalae</taxon>
        <taxon>asterids</taxon>
        <taxon>Cornales</taxon>
        <taxon>Nyssaceae</taxon>
        <taxon>Nyssa</taxon>
    </lineage>
</organism>
<feature type="region of interest" description="Disordered" evidence="1">
    <location>
        <begin position="1"/>
        <end position="29"/>
    </location>
</feature>
<dbReference type="Proteomes" id="UP000325577">
    <property type="component" value="Linkage Group LG2"/>
</dbReference>
<proteinExistence type="predicted"/>
<protein>
    <submittedName>
        <fullName evidence="2">Uncharacterized protein</fullName>
    </submittedName>
</protein>
<evidence type="ECO:0000313" key="3">
    <source>
        <dbReference type="Proteomes" id="UP000325577"/>
    </source>
</evidence>
<dbReference type="AlphaFoldDB" id="A0A5J5AQG6"/>
<name>A0A5J5AQG6_9ASTE</name>
<sequence length="97" mass="10931">MKQTAAAEAEGDCAKLQRGTPPPPPPLPPRFWVATRAAAKTIITASVTNQEIAKFWRQKRMEEEDHLLAAIKAAARIRARKLSEDDYKRFVESLKED</sequence>
<evidence type="ECO:0000256" key="1">
    <source>
        <dbReference type="SAM" id="MobiDB-lite"/>
    </source>
</evidence>